<dbReference type="KEGG" id="psco:LY89DRAFT_734269"/>
<dbReference type="Gene3D" id="2.60.310.20">
    <property type="match status" value="1"/>
</dbReference>
<protein>
    <submittedName>
        <fullName evidence="1">Uncharacterized protein</fullName>
    </submittedName>
</protein>
<name>A0A194X7K1_MOLSC</name>
<dbReference type="GeneID" id="28829626"/>
<dbReference type="InParanoid" id="A0A194X7K1"/>
<organism evidence="1 2">
    <name type="scientific">Mollisia scopiformis</name>
    <name type="common">Conifer needle endophyte fungus</name>
    <name type="synonym">Phialocephala scopiformis</name>
    <dbReference type="NCBI Taxonomy" id="149040"/>
    <lineage>
        <taxon>Eukaryota</taxon>
        <taxon>Fungi</taxon>
        <taxon>Dikarya</taxon>
        <taxon>Ascomycota</taxon>
        <taxon>Pezizomycotina</taxon>
        <taxon>Leotiomycetes</taxon>
        <taxon>Helotiales</taxon>
        <taxon>Mollisiaceae</taxon>
        <taxon>Mollisia</taxon>
    </lineage>
</organism>
<gene>
    <name evidence="1" type="ORF">LY89DRAFT_734269</name>
</gene>
<keyword evidence="2" id="KW-1185">Reference proteome</keyword>
<accession>A0A194X7K1</accession>
<evidence type="ECO:0000313" key="2">
    <source>
        <dbReference type="Proteomes" id="UP000070700"/>
    </source>
</evidence>
<dbReference type="RefSeq" id="XP_018070505.1">
    <property type="nucleotide sequence ID" value="XM_018219900.1"/>
</dbReference>
<reference evidence="1 2" key="1">
    <citation type="submission" date="2015-10" db="EMBL/GenBank/DDBJ databases">
        <title>Full genome of DAOMC 229536 Phialocephala scopiformis, a fungal endophyte of spruce producing the potent anti-insectan compound rugulosin.</title>
        <authorList>
            <consortium name="DOE Joint Genome Institute"/>
            <person name="Walker A.K."/>
            <person name="Frasz S.L."/>
            <person name="Seifert K.A."/>
            <person name="Miller J.D."/>
            <person name="Mondo S.J."/>
            <person name="Labutti K."/>
            <person name="Lipzen A."/>
            <person name="Dockter R."/>
            <person name="Kennedy M."/>
            <person name="Grigoriev I.V."/>
            <person name="Spatafora J.W."/>
        </authorList>
    </citation>
    <scope>NUCLEOTIDE SEQUENCE [LARGE SCALE GENOMIC DNA]</scope>
    <source>
        <strain evidence="1 2">CBS 120377</strain>
    </source>
</reference>
<dbReference type="EMBL" id="KQ947416">
    <property type="protein sequence ID" value="KUJ16150.1"/>
    <property type="molecule type" value="Genomic_DNA"/>
</dbReference>
<sequence>MVRDWTTLHHTYDGLVVQPSATKPDGIVDKAQCIADLRAHLDNLYPSTRKIASAVPGSRLPDHIFHDYIVNVVCDQYTLNVRAYSVLFFLGPPPDDLAAYASH</sequence>
<dbReference type="AlphaFoldDB" id="A0A194X7K1"/>
<proteinExistence type="predicted"/>
<dbReference type="Proteomes" id="UP000070700">
    <property type="component" value="Unassembled WGS sequence"/>
</dbReference>
<evidence type="ECO:0000313" key="1">
    <source>
        <dbReference type="EMBL" id="KUJ16150.1"/>
    </source>
</evidence>